<dbReference type="InterPro" id="IPR002083">
    <property type="entry name" value="MATH/TRAF_dom"/>
</dbReference>
<evidence type="ECO:0000256" key="1">
    <source>
        <dbReference type="ARBA" id="ARBA00004906"/>
    </source>
</evidence>
<dbReference type="EMBL" id="OZ075124">
    <property type="protein sequence ID" value="CAL4925051.1"/>
    <property type="molecule type" value="Genomic_DNA"/>
</dbReference>
<dbReference type="PANTHER" id="PTHR26379">
    <property type="entry name" value="BTB/POZ AND MATH DOMAIN-CONTAINING PROTEIN 1"/>
    <property type="match status" value="1"/>
</dbReference>
<keyword evidence="4" id="KW-1185">Reference proteome</keyword>
<comment type="pathway">
    <text evidence="1">Protein modification; protein ubiquitination.</text>
</comment>
<dbReference type="InterPro" id="IPR045005">
    <property type="entry name" value="BPM1-6"/>
</dbReference>
<dbReference type="InterPro" id="IPR011333">
    <property type="entry name" value="SKP1/BTB/POZ_sf"/>
</dbReference>
<name>A0ABC8XFT3_9POAL</name>
<organism evidence="3 4">
    <name type="scientific">Urochloa decumbens</name>
    <dbReference type="NCBI Taxonomy" id="240449"/>
    <lineage>
        <taxon>Eukaryota</taxon>
        <taxon>Viridiplantae</taxon>
        <taxon>Streptophyta</taxon>
        <taxon>Embryophyta</taxon>
        <taxon>Tracheophyta</taxon>
        <taxon>Spermatophyta</taxon>
        <taxon>Magnoliopsida</taxon>
        <taxon>Liliopsida</taxon>
        <taxon>Poales</taxon>
        <taxon>Poaceae</taxon>
        <taxon>PACMAD clade</taxon>
        <taxon>Panicoideae</taxon>
        <taxon>Panicodae</taxon>
        <taxon>Paniceae</taxon>
        <taxon>Melinidinae</taxon>
        <taxon>Urochloa</taxon>
    </lineage>
</organism>
<protein>
    <recommendedName>
        <fullName evidence="2">MATH domain-containing protein</fullName>
    </recommendedName>
</protein>
<dbReference type="AlphaFoldDB" id="A0ABC8XFT3"/>
<evidence type="ECO:0000259" key="2">
    <source>
        <dbReference type="PROSITE" id="PS50144"/>
    </source>
</evidence>
<dbReference type="Gene3D" id="3.30.710.10">
    <property type="entry name" value="Potassium Channel Kv1.1, Chain A"/>
    <property type="match status" value="1"/>
</dbReference>
<dbReference type="Proteomes" id="UP001497457">
    <property type="component" value="Chromosome 14rd"/>
</dbReference>
<reference evidence="4" key="1">
    <citation type="submission" date="2024-06" db="EMBL/GenBank/DDBJ databases">
        <authorList>
            <person name="Ryan C."/>
        </authorList>
    </citation>
    <scope>NUCLEOTIDE SEQUENCE [LARGE SCALE GENOMIC DNA]</scope>
</reference>
<dbReference type="PANTHER" id="PTHR26379:SF422">
    <property type="entry name" value="BTB DOMAIN-CONTAINING PROTEIN"/>
    <property type="match status" value="1"/>
</dbReference>
<dbReference type="InterPro" id="IPR000210">
    <property type="entry name" value="BTB/POZ_dom"/>
</dbReference>
<dbReference type="SUPFAM" id="SSF54695">
    <property type="entry name" value="POZ domain"/>
    <property type="match status" value="1"/>
</dbReference>
<dbReference type="Pfam" id="PF00651">
    <property type="entry name" value="BTB"/>
    <property type="match status" value="1"/>
</dbReference>
<proteinExistence type="predicted"/>
<gene>
    <name evidence="3" type="ORF">URODEC1_LOCUS23127</name>
</gene>
<evidence type="ECO:0000313" key="3">
    <source>
        <dbReference type="EMBL" id="CAL4925051.1"/>
    </source>
</evidence>
<dbReference type="Gene3D" id="2.60.210.10">
    <property type="entry name" value="Apoptosis, Tumor Necrosis Factor Receptor Associated Protein 2, Chain A"/>
    <property type="match status" value="1"/>
</dbReference>
<reference evidence="3 4" key="2">
    <citation type="submission" date="2024-10" db="EMBL/GenBank/DDBJ databases">
        <authorList>
            <person name="Ryan C."/>
        </authorList>
    </citation>
    <scope>NUCLEOTIDE SEQUENCE [LARGE SCALE GENOMIC DNA]</scope>
</reference>
<dbReference type="InterPro" id="IPR008974">
    <property type="entry name" value="TRAF-like"/>
</dbReference>
<dbReference type="PROSITE" id="PS50144">
    <property type="entry name" value="MATH"/>
    <property type="match status" value="1"/>
</dbReference>
<dbReference type="SUPFAM" id="SSF49599">
    <property type="entry name" value="TRAF domain-like"/>
    <property type="match status" value="1"/>
</dbReference>
<sequence length="264" mass="29235">MPPPGSRAAHVYDSPSASAIFASRVTVTGHHVLHIEDYARTKEQLPNGKGIESRPFRVGGFSWFLRYYPNGESSRNIHVPLPWREYYWAGLSRRELSTVCSIGRSGKPVLSRTKEVKLYVYAAGGDGYGLLKLVKWDFLESSGRSPQGGPLQYQGTPVLFKAELFGAMREGTAAGDHCIQMDGILAQVFKNLLHFVYTDLLPETPETEGPQEGAAMAQHLLEAADRHDLQRLKLLCERKLCGYMDGRNHVGVGRTAPLPWPQGG</sequence>
<evidence type="ECO:0000313" key="4">
    <source>
        <dbReference type="Proteomes" id="UP001497457"/>
    </source>
</evidence>
<dbReference type="Pfam" id="PF22486">
    <property type="entry name" value="MATH_2"/>
    <property type="match status" value="1"/>
</dbReference>
<feature type="domain" description="MATH" evidence="2">
    <location>
        <begin position="28"/>
        <end position="81"/>
    </location>
</feature>
<accession>A0ABC8XFT3</accession>
<dbReference type="CDD" id="cd00121">
    <property type="entry name" value="MATH"/>
    <property type="match status" value="1"/>
</dbReference>